<dbReference type="Proteomes" id="UP000327294">
    <property type="component" value="Chromosome"/>
</dbReference>
<feature type="transmembrane region" description="Helical" evidence="7">
    <location>
        <begin position="294"/>
        <end position="311"/>
    </location>
</feature>
<feature type="transmembrane region" description="Helical" evidence="7">
    <location>
        <begin position="177"/>
        <end position="196"/>
    </location>
</feature>
<keyword evidence="4 7" id="KW-1133">Transmembrane helix</keyword>
<keyword evidence="5 7" id="KW-0472">Membrane</keyword>
<dbReference type="AlphaFoldDB" id="A0A5P8KIM3"/>
<evidence type="ECO:0000256" key="3">
    <source>
        <dbReference type="ARBA" id="ARBA00022692"/>
    </source>
</evidence>
<name>A0A5P8KIM3_9ACTN</name>
<feature type="transmembrane region" description="Helical" evidence="7">
    <location>
        <begin position="385"/>
        <end position="402"/>
    </location>
</feature>
<sequence>MNTRRRPRHAPLTGHRDFRLFLLGYAASKTGSQVTLLALPLAAALQLDASAFDLGLLTVVETAAMLIAGLPAGAWVDKVRRLPVLVQADLLRFAVIGSLPVAACMDRLTLAHLYLAAAVTGAATVLSDIASQSFLPGLLPRDRLIAGNGAVATVQSSAEVVGPGIGGGLVQAMGAPLALVADAISYLVSAVLLLGIRFREAAPAPTADRTFGKDILKGVGFVLGHPELRAIAVTTGTSNLFTAFLFSVQTAFWTRDLALSPLEIGLVLSASAVGGLAGALLAGRMARRVGQVRLILLSVTVTSPFALLWPLSAGPSAPYTFATGLAVVWSGAVTYNVAQLTFRQLVCPTELLGRMNATMRFLALGVMPLGALAGGALASGWGPRAALWVCAAGFLCLPLLVLSSPLRKRTTGPADVAGPVTGDPDHGKARST</sequence>
<dbReference type="InterPro" id="IPR036259">
    <property type="entry name" value="MFS_trans_sf"/>
</dbReference>
<dbReference type="GO" id="GO:0005886">
    <property type="term" value="C:plasma membrane"/>
    <property type="evidence" value="ECO:0007669"/>
    <property type="project" value="UniProtKB-SubCell"/>
</dbReference>
<feature type="transmembrane region" description="Helical" evidence="7">
    <location>
        <begin position="113"/>
        <end position="135"/>
    </location>
</feature>
<dbReference type="CDD" id="cd06173">
    <property type="entry name" value="MFS_MefA_like"/>
    <property type="match status" value="1"/>
</dbReference>
<dbReference type="Gene3D" id="1.20.1250.20">
    <property type="entry name" value="MFS general substrate transporter like domains"/>
    <property type="match status" value="1"/>
</dbReference>
<proteinExistence type="predicted"/>
<keyword evidence="9" id="KW-1185">Reference proteome</keyword>
<feature type="transmembrane region" description="Helical" evidence="7">
    <location>
        <begin position="264"/>
        <end position="282"/>
    </location>
</feature>
<feature type="compositionally biased region" description="Basic and acidic residues" evidence="6">
    <location>
        <begin position="423"/>
        <end position="432"/>
    </location>
</feature>
<gene>
    <name evidence="8" type="ORF">F9278_34610</name>
</gene>
<dbReference type="InterPro" id="IPR011701">
    <property type="entry name" value="MFS"/>
</dbReference>
<keyword evidence="2" id="KW-1003">Cell membrane</keyword>
<feature type="transmembrane region" description="Helical" evidence="7">
    <location>
        <begin position="230"/>
        <end position="252"/>
    </location>
</feature>
<dbReference type="EMBL" id="CP045096">
    <property type="protein sequence ID" value="QFR03002.1"/>
    <property type="molecule type" value="Genomic_DNA"/>
</dbReference>
<feature type="transmembrane region" description="Helical" evidence="7">
    <location>
        <begin position="20"/>
        <end position="42"/>
    </location>
</feature>
<accession>A0A5P8KIM3</accession>
<evidence type="ECO:0000313" key="9">
    <source>
        <dbReference type="Proteomes" id="UP000327294"/>
    </source>
</evidence>
<feature type="region of interest" description="Disordered" evidence="6">
    <location>
        <begin position="409"/>
        <end position="432"/>
    </location>
</feature>
<reference evidence="8 9" key="1">
    <citation type="submission" date="2019-10" db="EMBL/GenBank/DDBJ databases">
        <title>Streptomyces sp. strain GY16 isolated from leaves of Broussonetia papyrifera.</title>
        <authorList>
            <person name="Mo P."/>
        </authorList>
    </citation>
    <scope>NUCLEOTIDE SEQUENCE [LARGE SCALE GENOMIC DNA]</scope>
    <source>
        <strain evidence="8 9">GY16</strain>
    </source>
</reference>
<evidence type="ECO:0000256" key="7">
    <source>
        <dbReference type="SAM" id="Phobius"/>
    </source>
</evidence>
<evidence type="ECO:0000256" key="1">
    <source>
        <dbReference type="ARBA" id="ARBA00004651"/>
    </source>
</evidence>
<feature type="transmembrane region" description="Helical" evidence="7">
    <location>
        <begin position="359"/>
        <end position="379"/>
    </location>
</feature>
<dbReference type="Pfam" id="PF07690">
    <property type="entry name" value="MFS_1"/>
    <property type="match status" value="1"/>
</dbReference>
<dbReference type="PANTHER" id="PTHR23513">
    <property type="entry name" value="INTEGRAL MEMBRANE EFFLUX PROTEIN-RELATED"/>
    <property type="match status" value="1"/>
</dbReference>
<feature type="transmembrane region" description="Helical" evidence="7">
    <location>
        <begin position="317"/>
        <end position="338"/>
    </location>
</feature>
<evidence type="ECO:0000256" key="5">
    <source>
        <dbReference type="ARBA" id="ARBA00023136"/>
    </source>
</evidence>
<comment type="subcellular location">
    <subcellularLocation>
        <location evidence="1">Cell membrane</location>
        <topology evidence="1">Multi-pass membrane protein</topology>
    </subcellularLocation>
</comment>
<protein>
    <submittedName>
        <fullName evidence="8">MFS transporter</fullName>
    </submittedName>
</protein>
<evidence type="ECO:0000256" key="2">
    <source>
        <dbReference type="ARBA" id="ARBA00022475"/>
    </source>
</evidence>
<evidence type="ECO:0000256" key="6">
    <source>
        <dbReference type="SAM" id="MobiDB-lite"/>
    </source>
</evidence>
<feature type="transmembrane region" description="Helical" evidence="7">
    <location>
        <begin position="54"/>
        <end position="76"/>
    </location>
</feature>
<dbReference type="GO" id="GO:0022857">
    <property type="term" value="F:transmembrane transporter activity"/>
    <property type="evidence" value="ECO:0007669"/>
    <property type="project" value="InterPro"/>
</dbReference>
<organism evidence="8 9">
    <name type="scientific">Streptomyces phaeolivaceus</name>
    <dbReference type="NCBI Taxonomy" id="2653200"/>
    <lineage>
        <taxon>Bacteria</taxon>
        <taxon>Bacillati</taxon>
        <taxon>Actinomycetota</taxon>
        <taxon>Actinomycetes</taxon>
        <taxon>Kitasatosporales</taxon>
        <taxon>Streptomycetaceae</taxon>
        <taxon>Streptomyces</taxon>
    </lineage>
</organism>
<keyword evidence="3 7" id="KW-0812">Transmembrane</keyword>
<dbReference type="PANTHER" id="PTHR23513:SF6">
    <property type="entry name" value="MAJOR FACILITATOR SUPERFAMILY ASSOCIATED DOMAIN-CONTAINING PROTEIN"/>
    <property type="match status" value="1"/>
</dbReference>
<dbReference type="KEGG" id="sphv:F9278_34610"/>
<evidence type="ECO:0000313" key="8">
    <source>
        <dbReference type="EMBL" id="QFR03002.1"/>
    </source>
</evidence>
<dbReference type="SUPFAM" id="SSF103473">
    <property type="entry name" value="MFS general substrate transporter"/>
    <property type="match status" value="1"/>
</dbReference>
<evidence type="ECO:0000256" key="4">
    <source>
        <dbReference type="ARBA" id="ARBA00022989"/>
    </source>
</evidence>